<reference evidence="2 3" key="1">
    <citation type="journal article" date="2011" name="J. Gen. Appl. Microbiol.">
        <title>Draft genome sequencing of the enigmatic basidiomycete Mixia osmundae.</title>
        <authorList>
            <person name="Nishida H."/>
            <person name="Nagatsuka Y."/>
            <person name="Sugiyama J."/>
        </authorList>
    </citation>
    <scope>NUCLEOTIDE SEQUENCE [LARGE SCALE GENOMIC DNA]</scope>
    <source>
        <strain evidence="3">CBS 9802 / IAM 14324 / JCM 22182 / KY 12970</strain>
    </source>
</reference>
<dbReference type="EMBL" id="BABT02000062">
    <property type="protein sequence ID" value="GAA95728.1"/>
    <property type="molecule type" value="Genomic_DNA"/>
</dbReference>
<dbReference type="OrthoDB" id="2129662at2759"/>
<evidence type="ECO:0000313" key="3">
    <source>
        <dbReference type="Proteomes" id="UP000009131"/>
    </source>
</evidence>
<sequence length="911" mass="101104">MTSGYEHACDPLRTIEDPCDASIEQLLRNDDVVRLANEGAELNQIVHWLVFAVQSLSARQPAAGTLSAQQSSITATPSLGRSRIRTKERSTNSAGNEMEQHAHAAKSWLAHPDDVYLQHYGSLNLQGGHVLPPDPRAERPADLFVHDAAALDPHVTSYGPTTHVPAPYGAHVVSDDWALSVNAGSSAASYAQTSSADTSHSDASTPNRRLSFSDAVPLDYAPQSSRLEQAYYPPALIRADPPYAHTSLLQHHFANTDRQNAMDSHEHVYGNQRPTSGRSNGLLRPRSSDYDPYPQVIQRIKDTEELPSLSSHSPFAQRYAQYGVPQGPTLPPQLSYEASPQPYHYPPVSRGLPVHNLTRPTHEMSPTPWHRFDERSQSARFEANFQAETARLSALASAAASPRPPSAKGMETQGDMSRKGKGRLPTREINISCLACGVGFCSLLIRGTAADISAPFQNDYCCSACLSPGDTPADTPAEPEAPLARDELQPHHFAKHKDDVPLVTGSRSSTKKKSKRTNGSKEKLSCDVCTRAIGQGCLYKENGESITFTLETICTRCRSLYQRCSDCGGGGGASRSGRWRAKELFTPGKKTCLLGHQRYAHMTDIDYDILPVNHLLQHPRDHDYLLDKCQRIFKQALWAALAVPEMLESGLAKATTFEEVDMMATEGWKHVSTTLRIDIESAERRRRYLGLRWSRRNPRKTGRNKGGENEALPYEGTLYVRPDRDLIGFNQGEWDITYGTIFVAVSIPWATGDSFHSATMLIEKLVRKCLADREALIADLTREGKVQEAEAIPPINHTFTMLFFSRDSRTVTYLERRRGFVPLKTYLEQNADARPEAFPPQRPIYIPPQAQAGWQLIVKRQNDATVADWDRRMGMESTELQHGTSRKAALFRQQQAEEASLPRDTPIDASA</sequence>
<keyword evidence="3" id="KW-1185">Reference proteome</keyword>
<proteinExistence type="predicted"/>
<evidence type="ECO:0000313" key="2">
    <source>
        <dbReference type="EMBL" id="GAA95728.1"/>
    </source>
</evidence>
<dbReference type="AlphaFoldDB" id="G7DYR8"/>
<dbReference type="HOGENOM" id="CLU_319126_0_0_1"/>
<evidence type="ECO:0000256" key="1">
    <source>
        <dbReference type="SAM" id="MobiDB-lite"/>
    </source>
</evidence>
<feature type="region of interest" description="Disordered" evidence="1">
    <location>
        <begin position="397"/>
        <end position="423"/>
    </location>
</feature>
<comment type="caution">
    <text evidence="2">The sequence shown here is derived from an EMBL/GenBank/DDBJ whole genome shotgun (WGS) entry which is preliminary data.</text>
</comment>
<dbReference type="RefSeq" id="XP_014570209.1">
    <property type="nucleotide sequence ID" value="XM_014714723.1"/>
</dbReference>
<dbReference type="InParanoid" id="G7DYR8"/>
<dbReference type="eggNOG" id="ENOG502RY1H">
    <property type="taxonomic scope" value="Eukaryota"/>
</dbReference>
<dbReference type="OMA" id="REINISC"/>
<reference evidence="2 3" key="2">
    <citation type="journal article" date="2012" name="Open Biol.">
        <title>Characteristics of nucleosomes and linker DNA regions on the genome of the basidiomycete Mixia osmundae revealed by mono- and dinucleosome mapping.</title>
        <authorList>
            <person name="Nishida H."/>
            <person name="Kondo S."/>
            <person name="Matsumoto T."/>
            <person name="Suzuki Y."/>
            <person name="Yoshikawa H."/>
            <person name="Taylor T.D."/>
            <person name="Sugiyama J."/>
        </authorList>
    </citation>
    <scope>NUCLEOTIDE SEQUENCE [LARGE SCALE GENOMIC DNA]</scope>
    <source>
        <strain evidence="3">CBS 9802 / IAM 14324 / JCM 22182 / KY 12970</strain>
    </source>
</reference>
<feature type="region of interest" description="Disordered" evidence="1">
    <location>
        <begin position="65"/>
        <end position="105"/>
    </location>
</feature>
<feature type="compositionally biased region" description="Polar residues" evidence="1">
    <location>
        <begin position="66"/>
        <end position="79"/>
    </location>
</feature>
<protein>
    <submittedName>
        <fullName evidence="2">Uncharacterized protein</fullName>
    </submittedName>
</protein>
<dbReference type="STRING" id="764103.G7DYR8"/>
<feature type="region of interest" description="Disordered" evidence="1">
    <location>
        <begin position="876"/>
        <end position="911"/>
    </location>
</feature>
<name>G7DYR8_MIXOS</name>
<dbReference type="Proteomes" id="UP000009131">
    <property type="component" value="Unassembled WGS sequence"/>
</dbReference>
<gene>
    <name evidence="2" type="primary">Mo02385</name>
    <name evidence="2" type="ORF">E5Q_02385</name>
</gene>
<organism evidence="2 3">
    <name type="scientific">Mixia osmundae (strain CBS 9802 / IAM 14324 / JCM 22182 / KY 12970)</name>
    <dbReference type="NCBI Taxonomy" id="764103"/>
    <lineage>
        <taxon>Eukaryota</taxon>
        <taxon>Fungi</taxon>
        <taxon>Dikarya</taxon>
        <taxon>Basidiomycota</taxon>
        <taxon>Pucciniomycotina</taxon>
        <taxon>Mixiomycetes</taxon>
        <taxon>Mixiales</taxon>
        <taxon>Mixiaceae</taxon>
        <taxon>Mixia</taxon>
    </lineage>
</organism>
<feature type="compositionally biased region" description="Basic residues" evidence="1">
    <location>
        <begin position="509"/>
        <end position="518"/>
    </location>
</feature>
<feature type="region of interest" description="Disordered" evidence="1">
    <location>
        <begin position="494"/>
        <end position="518"/>
    </location>
</feature>
<feature type="region of interest" description="Disordered" evidence="1">
    <location>
        <begin position="268"/>
        <end position="292"/>
    </location>
</feature>
<accession>G7DYR8</accession>